<feature type="compositionally biased region" description="Basic residues" evidence="2">
    <location>
        <begin position="13"/>
        <end position="22"/>
    </location>
</feature>
<feature type="region of interest" description="Disordered" evidence="2">
    <location>
        <begin position="1"/>
        <end position="22"/>
    </location>
</feature>
<gene>
    <name evidence="3" type="ORF">OCV51_04110</name>
</gene>
<feature type="coiled-coil region" evidence="1">
    <location>
        <begin position="48"/>
        <end position="79"/>
    </location>
</feature>
<evidence type="ECO:0000313" key="4">
    <source>
        <dbReference type="Proteomes" id="UP001652394"/>
    </source>
</evidence>
<evidence type="ECO:0000313" key="3">
    <source>
        <dbReference type="EMBL" id="MCU6746852.1"/>
    </source>
</evidence>
<dbReference type="Proteomes" id="UP001652394">
    <property type="component" value="Unassembled WGS sequence"/>
</dbReference>
<reference evidence="3 4" key="1">
    <citation type="journal article" date="2021" name="ISME Commun">
        <title>Automated analysis of genomic sequences facilitates high-throughput and comprehensive description of bacteria.</title>
        <authorList>
            <person name="Hitch T.C.A."/>
        </authorList>
    </citation>
    <scope>NUCLEOTIDE SEQUENCE [LARGE SCALE GENOMIC DNA]</scope>
    <source>
        <strain evidence="3 4">H2_18</strain>
    </source>
</reference>
<name>A0ABT2T9A4_9FIRM</name>
<sequence length="111" mass="12936">MTKKKSGKVDRQRSKKMSQLRHHKRSMIGIGFILLLLAGVLTVNSFMLQAKNKEYKSQEAELEAEIQKEKERSEEIEDYEEYVKSDEYIKETAEEKLGLVDPDEVIFKPAE</sequence>
<dbReference type="InterPro" id="IPR007060">
    <property type="entry name" value="FtsL/DivIC"/>
</dbReference>
<comment type="caution">
    <text evidence="3">The sequence shown here is derived from an EMBL/GenBank/DDBJ whole genome shotgun (WGS) entry which is preliminary data.</text>
</comment>
<dbReference type="Pfam" id="PF04977">
    <property type="entry name" value="DivIC"/>
    <property type="match status" value="1"/>
</dbReference>
<keyword evidence="1" id="KW-0175">Coiled coil</keyword>
<accession>A0ABT2T9A4</accession>
<dbReference type="EMBL" id="JAOQJX010000004">
    <property type="protein sequence ID" value="MCU6746852.1"/>
    <property type="molecule type" value="Genomic_DNA"/>
</dbReference>
<evidence type="ECO:0000256" key="2">
    <source>
        <dbReference type="SAM" id="MobiDB-lite"/>
    </source>
</evidence>
<keyword evidence="4" id="KW-1185">Reference proteome</keyword>
<protein>
    <submittedName>
        <fullName evidence="3">Septum formation initiator family protein</fullName>
    </submittedName>
</protein>
<proteinExistence type="predicted"/>
<organism evidence="3 4">
    <name type="scientific">Faecalicatena acetigenes</name>
    <dbReference type="NCBI Taxonomy" id="2981790"/>
    <lineage>
        <taxon>Bacteria</taxon>
        <taxon>Bacillati</taxon>
        <taxon>Bacillota</taxon>
        <taxon>Clostridia</taxon>
        <taxon>Lachnospirales</taxon>
        <taxon>Lachnospiraceae</taxon>
        <taxon>Faecalicatena</taxon>
    </lineage>
</organism>
<dbReference type="RefSeq" id="WP_059066320.1">
    <property type="nucleotide sequence ID" value="NZ_JAOQJX010000004.1"/>
</dbReference>
<evidence type="ECO:0000256" key="1">
    <source>
        <dbReference type="SAM" id="Coils"/>
    </source>
</evidence>